<keyword evidence="1" id="KW-0813">Transport</keyword>
<organism evidence="9 10">
    <name type="scientific">candidate division CSSED10-310 bacterium</name>
    <dbReference type="NCBI Taxonomy" id="2855610"/>
    <lineage>
        <taxon>Bacteria</taxon>
        <taxon>Bacteria division CSSED10-310</taxon>
    </lineage>
</organism>
<gene>
    <name evidence="9" type="ORF">ACFL27_23270</name>
</gene>
<dbReference type="PANTHER" id="PTHR43177:SF5">
    <property type="entry name" value="ANAEROBIC DIMETHYL SULFOXIDE REDUCTASE CHAIN B-RELATED"/>
    <property type="match status" value="1"/>
</dbReference>
<keyword evidence="2" id="KW-0004">4Fe-4S</keyword>
<name>A0ABV6Z3V5_UNCC1</name>
<evidence type="ECO:0000256" key="7">
    <source>
        <dbReference type="ARBA" id="ARBA00023014"/>
    </source>
</evidence>
<evidence type="ECO:0000256" key="6">
    <source>
        <dbReference type="ARBA" id="ARBA00023004"/>
    </source>
</evidence>
<dbReference type="CDD" id="cd10563">
    <property type="entry name" value="CooF_like"/>
    <property type="match status" value="1"/>
</dbReference>
<dbReference type="InterPro" id="IPR050954">
    <property type="entry name" value="ET_IronSulfur_Cluster-Binding"/>
</dbReference>
<keyword evidence="7" id="KW-0411">Iron-sulfur</keyword>
<feature type="domain" description="4Fe-4S ferredoxin-type" evidence="8">
    <location>
        <begin position="12"/>
        <end position="42"/>
    </location>
</feature>
<keyword evidence="4" id="KW-0677">Repeat</keyword>
<evidence type="ECO:0000256" key="5">
    <source>
        <dbReference type="ARBA" id="ARBA00022982"/>
    </source>
</evidence>
<evidence type="ECO:0000256" key="4">
    <source>
        <dbReference type="ARBA" id="ARBA00022737"/>
    </source>
</evidence>
<accession>A0ABV6Z3V5</accession>
<dbReference type="SUPFAM" id="SSF54862">
    <property type="entry name" value="4Fe-4S ferredoxins"/>
    <property type="match status" value="1"/>
</dbReference>
<dbReference type="PANTHER" id="PTHR43177">
    <property type="entry name" value="PROTEIN NRFC"/>
    <property type="match status" value="1"/>
</dbReference>
<evidence type="ECO:0000256" key="2">
    <source>
        <dbReference type="ARBA" id="ARBA00022485"/>
    </source>
</evidence>
<dbReference type="PROSITE" id="PS00198">
    <property type="entry name" value="4FE4S_FER_1"/>
    <property type="match status" value="1"/>
</dbReference>
<dbReference type="PROSITE" id="PS51379">
    <property type="entry name" value="4FE4S_FER_2"/>
    <property type="match status" value="2"/>
</dbReference>
<evidence type="ECO:0000313" key="10">
    <source>
        <dbReference type="Proteomes" id="UP001594351"/>
    </source>
</evidence>
<comment type="caution">
    <text evidence="9">The sequence shown here is derived from an EMBL/GenBank/DDBJ whole genome shotgun (WGS) entry which is preliminary data.</text>
</comment>
<dbReference type="EMBL" id="JBHPBY010000429">
    <property type="protein sequence ID" value="MFC1853129.1"/>
    <property type="molecule type" value="Genomic_DNA"/>
</dbReference>
<reference evidence="9 10" key="1">
    <citation type="submission" date="2024-09" db="EMBL/GenBank/DDBJ databases">
        <title>Laminarin stimulates single cell rates of sulfate reduction while oxygen inhibits transcriptomic activity in coastal marine sediment.</title>
        <authorList>
            <person name="Lindsay M."/>
            <person name="Orcutt B."/>
            <person name="Emerson D."/>
            <person name="Stepanauskas R."/>
            <person name="D'Angelo T."/>
        </authorList>
    </citation>
    <scope>NUCLEOTIDE SEQUENCE [LARGE SCALE GENOMIC DNA]</scope>
    <source>
        <strain evidence="9">SAG AM-311-K15</strain>
    </source>
</reference>
<feature type="domain" description="4Fe-4S ferredoxin-type" evidence="8">
    <location>
        <begin position="91"/>
        <end position="121"/>
    </location>
</feature>
<dbReference type="Pfam" id="PF13247">
    <property type="entry name" value="Fer4_11"/>
    <property type="match status" value="1"/>
</dbReference>
<sequence length="155" mass="17022">MTKQSGSRQSRRVVLYHEERCLNCGSCELACSISHTVSQNLVQAVLAGETAVRRRWLRLADQSKVAINCQHCEPAACVDACIAGAMHKGSGAETIHDPDKCVGCWMCIMVCPFGALKRISDQKIVVKCDYCAGQEQLACFQNCPTKAIEIMIIEE</sequence>
<dbReference type="Gene3D" id="3.30.70.20">
    <property type="match status" value="2"/>
</dbReference>
<evidence type="ECO:0000313" key="9">
    <source>
        <dbReference type="EMBL" id="MFC1853129.1"/>
    </source>
</evidence>
<keyword evidence="10" id="KW-1185">Reference proteome</keyword>
<evidence type="ECO:0000256" key="3">
    <source>
        <dbReference type="ARBA" id="ARBA00022723"/>
    </source>
</evidence>
<dbReference type="InterPro" id="IPR017900">
    <property type="entry name" value="4Fe4S_Fe_S_CS"/>
</dbReference>
<dbReference type="Proteomes" id="UP001594351">
    <property type="component" value="Unassembled WGS sequence"/>
</dbReference>
<evidence type="ECO:0000256" key="1">
    <source>
        <dbReference type="ARBA" id="ARBA00022448"/>
    </source>
</evidence>
<keyword evidence="5" id="KW-0249">Electron transport</keyword>
<keyword evidence="3" id="KW-0479">Metal-binding</keyword>
<protein>
    <submittedName>
        <fullName evidence="9">4Fe-4S dicluster domain-containing protein</fullName>
    </submittedName>
</protein>
<keyword evidence="6" id="KW-0408">Iron</keyword>
<evidence type="ECO:0000259" key="8">
    <source>
        <dbReference type="PROSITE" id="PS51379"/>
    </source>
</evidence>
<dbReference type="InterPro" id="IPR017896">
    <property type="entry name" value="4Fe4S_Fe-S-bd"/>
</dbReference>
<proteinExistence type="predicted"/>